<comment type="caution">
    <text evidence="1">The sequence shown here is derived from an EMBL/GenBank/DDBJ whole genome shotgun (WGS) entry which is preliminary data.</text>
</comment>
<evidence type="ECO:0000313" key="1">
    <source>
        <dbReference type="EMBL" id="KAK0671700.1"/>
    </source>
</evidence>
<keyword evidence="2" id="KW-1185">Reference proteome</keyword>
<evidence type="ECO:0000313" key="2">
    <source>
        <dbReference type="Proteomes" id="UP001174997"/>
    </source>
</evidence>
<dbReference type="AlphaFoldDB" id="A0AA39ZIL3"/>
<dbReference type="EMBL" id="JAULSY010000019">
    <property type="protein sequence ID" value="KAK0671700.1"/>
    <property type="molecule type" value="Genomic_DNA"/>
</dbReference>
<proteinExistence type="predicted"/>
<accession>A0AA39ZIL3</accession>
<gene>
    <name evidence="1" type="ORF">QBC41DRAFT_49608</name>
</gene>
<organism evidence="1 2">
    <name type="scientific">Cercophora samala</name>
    <dbReference type="NCBI Taxonomy" id="330535"/>
    <lineage>
        <taxon>Eukaryota</taxon>
        <taxon>Fungi</taxon>
        <taxon>Dikarya</taxon>
        <taxon>Ascomycota</taxon>
        <taxon>Pezizomycotina</taxon>
        <taxon>Sordariomycetes</taxon>
        <taxon>Sordariomycetidae</taxon>
        <taxon>Sordariales</taxon>
        <taxon>Lasiosphaeriaceae</taxon>
        <taxon>Cercophora</taxon>
    </lineage>
</organism>
<name>A0AA39ZIL3_9PEZI</name>
<sequence>MQYRPHVFPIPRSYSSTRSSTLFLNCSYIRDFGNTKLTCTSCSSHNRGVWTKAEMPWPPRLALHCLLGIPISPFRREAPSFGRADVLRSPLWLNCAIISPRLQFLLMSTRNVNRWQEKTSRQLWILPMAGSEKLTLRHPSTAPKGLSSAIMFVEVFCPDPGNNDTYEAAFRCPLCHSGELCRVPFTGYHSSPSSSSRRGWQDILVLSRLSSFFGC</sequence>
<reference evidence="1" key="1">
    <citation type="submission" date="2023-06" db="EMBL/GenBank/DDBJ databases">
        <title>Genome-scale phylogeny and comparative genomics of the fungal order Sordariales.</title>
        <authorList>
            <consortium name="Lawrence Berkeley National Laboratory"/>
            <person name="Hensen N."/>
            <person name="Bonometti L."/>
            <person name="Westerberg I."/>
            <person name="Brannstrom I.O."/>
            <person name="Guillou S."/>
            <person name="Cros-Aarteil S."/>
            <person name="Calhoun S."/>
            <person name="Haridas S."/>
            <person name="Kuo A."/>
            <person name="Mondo S."/>
            <person name="Pangilinan J."/>
            <person name="Riley R."/>
            <person name="Labutti K."/>
            <person name="Andreopoulos B."/>
            <person name="Lipzen A."/>
            <person name="Chen C."/>
            <person name="Yanf M."/>
            <person name="Daum C."/>
            <person name="Ng V."/>
            <person name="Clum A."/>
            <person name="Steindorff A."/>
            <person name="Ohm R."/>
            <person name="Martin F."/>
            <person name="Silar P."/>
            <person name="Natvig D."/>
            <person name="Lalanne C."/>
            <person name="Gautier V."/>
            <person name="Ament-Velasquez S.L."/>
            <person name="Kruys A."/>
            <person name="Hutchinson M.I."/>
            <person name="Powell A.J."/>
            <person name="Barry K."/>
            <person name="Miller A.N."/>
            <person name="Grigoriev I.V."/>
            <person name="Debuchy R."/>
            <person name="Gladieux P."/>
            <person name="Thoren M.H."/>
            <person name="Johannesson H."/>
        </authorList>
    </citation>
    <scope>NUCLEOTIDE SEQUENCE</scope>
    <source>
        <strain evidence="1">CBS 307.81</strain>
    </source>
</reference>
<protein>
    <submittedName>
        <fullName evidence="1">Uncharacterized protein</fullName>
    </submittedName>
</protein>
<dbReference type="Proteomes" id="UP001174997">
    <property type="component" value="Unassembled WGS sequence"/>
</dbReference>